<dbReference type="EMBL" id="AHAM01000150">
    <property type="protein sequence ID" value="EHK55669.1"/>
    <property type="molecule type" value="Genomic_DNA"/>
</dbReference>
<evidence type="ECO:0000313" key="2">
    <source>
        <dbReference type="EMBL" id="EHK55669.1"/>
    </source>
</evidence>
<organism evidence="2 3">
    <name type="scientific">Mesorhizobium alhagi CCNWXJ12-2</name>
    <dbReference type="NCBI Taxonomy" id="1107882"/>
    <lineage>
        <taxon>Bacteria</taxon>
        <taxon>Pseudomonadati</taxon>
        <taxon>Pseudomonadota</taxon>
        <taxon>Alphaproteobacteria</taxon>
        <taxon>Hyphomicrobiales</taxon>
        <taxon>Phyllobacteriaceae</taxon>
        <taxon>Allomesorhizobium</taxon>
    </lineage>
</organism>
<dbReference type="AlphaFoldDB" id="H0HUD9"/>
<accession>H0HUD9</accession>
<keyword evidence="3" id="KW-1185">Reference proteome</keyword>
<dbReference type="RefSeq" id="WP_008837399.1">
    <property type="nucleotide sequence ID" value="NZ_AHAM01000150.1"/>
</dbReference>
<evidence type="ECO:0000313" key="3">
    <source>
        <dbReference type="Proteomes" id="UP000003250"/>
    </source>
</evidence>
<dbReference type="PATRIC" id="fig|1107882.3.peg.3701"/>
<feature type="region of interest" description="Disordered" evidence="1">
    <location>
        <begin position="304"/>
        <end position="330"/>
    </location>
</feature>
<gene>
    <name evidence="2" type="ORF">MAXJ12_18903</name>
</gene>
<name>H0HUD9_9HYPH</name>
<evidence type="ECO:0000256" key="1">
    <source>
        <dbReference type="SAM" id="MobiDB-lite"/>
    </source>
</evidence>
<dbReference type="Proteomes" id="UP000003250">
    <property type="component" value="Unassembled WGS sequence"/>
</dbReference>
<protein>
    <submittedName>
        <fullName evidence="2">Uncharacterized protein</fullName>
    </submittedName>
</protein>
<reference evidence="2 3" key="1">
    <citation type="journal article" date="2012" name="J. Bacteriol.">
        <title>Draft Genome Sequence of Mesorhizobium alhagi CCNWXJ12-2T, a Novel Salt-Resistant Species Isolated from the Desert of Northwestern China.</title>
        <authorList>
            <person name="Zhou M."/>
            <person name="Chen W."/>
            <person name="Chen H."/>
            <person name="Wei G."/>
        </authorList>
    </citation>
    <scope>NUCLEOTIDE SEQUENCE [LARGE SCALE GENOMIC DNA]</scope>
    <source>
        <strain evidence="2 3">CCNWXJ12-2</strain>
    </source>
</reference>
<proteinExistence type="predicted"/>
<sequence>MFDRAASAAWQVGVKRSEDLTPHCLTLNVTDRFAVPNGMQRLPSWLGDDGWQVGSAWQHGRNWLKRLSSAIHQAAGPTSSGYWMSLSRSPAITPKHAIRVLGGHKTKPPSERRHTARYGAQVREALVVLLWEASDRLCSKRLKPLIPVLLPALARHGQLDVDGELRDKLLTISAATMDRLLSQMRVVARGGQRRRAGMSSAVRRSIPVRTFGDWNDPPPGYVEVDFVAHSGTSSSGSFARFDQRGNSEHALDIGGTIAEPPGAETETTQDVLSRLILATETAQKAIALQVTARRRQRLSRLKALAAEKTERDPQTAANPETSSIEGGSCRRPCWTGQCPPRIQGHFRT</sequence>
<feature type="compositionally biased region" description="Polar residues" evidence="1">
    <location>
        <begin position="315"/>
        <end position="325"/>
    </location>
</feature>